<reference evidence="1 2" key="1">
    <citation type="journal article" date="2019" name="Nat. Ecol. Evol.">
        <title>Megaphylogeny resolves global patterns of mushroom evolution.</title>
        <authorList>
            <person name="Varga T."/>
            <person name="Krizsan K."/>
            <person name="Foldi C."/>
            <person name="Dima B."/>
            <person name="Sanchez-Garcia M."/>
            <person name="Sanchez-Ramirez S."/>
            <person name="Szollosi G.J."/>
            <person name="Szarkandi J.G."/>
            <person name="Papp V."/>
            <person name="Albert L."/>
            <person name="Andreopoulos W."/>
            <person name="Angelini C."/>
            <person name="Antonin V."/>
            <person name="Barry K.W."/>
            <person name="Bougher N.L."/>
            <person name="Buchanan P."/>
            <person name="Buyck B."/>
            <person name="Bense V."/>
            <person name="Catcheside P."/>
            <person name="Chovatia M."/>
            <person name="Cooper J."/>
            <person name="Damon W."/>
            <person name="Desjardin D."/>
            <person name="Finy P."/>
            <person name="Geml J."/>
            <person name="Haridas S."/>
            <person name="Hughes K."/>
            <person name="Justo A."/>
            <person name="Karasinski D."/>
            <person name="Kautmanova I."/>
            <person name="Kiss B."/>
            <person name="Kocsube S."/>
            <person name="Kotiranta H."/>
            <person name="LaButti K.M."/>
            <person name="Lechner B.E."/>
            <person name="Liimatainen K."/>
            <person name="Lipzen A."/>
            <person name="Lukacs Z."/>
            <person name="Mihaltcheva S."/>
            <person name="Morgado L.N."/>
            <person name="Niskanen T."/>
            <person name="Noordeloos M.E."/>
            <person name="Ohm R.A."/>
            <person name="Ortiz-Santana B."/>
            <person name="Ovrebo C."/>
            <person name="Racz N."/>
            <person name="Riley R."/>
            <person name="Savchenko A."/>
            <person name="Shiryaev A."/>
            <person name="Soop K."/>
            <person name="Spirin V."/>
            <person name="Szebenyi C."/>
            <person name="Tomsovsky M."/>
            <person name="Tulloss R.E."/>
            <person name="Uehling J."/>
            <person name="Grigoriev I.V."/>
            <person name="Vagvolgyi C."/>
            <person name="Papp T."/>
            <person name="Martin F.M."/>
            <person name="Miettinen O."/>
            <person name="Hibbett D.S."/>
            <person name="Nagy L.G."/>
        </authorList>
    </citation>
    <scope>NUCLEOTIDE SEQUENCE [LARGE SCALE GENOMIC DNA]</scope>
    <source>
        <strain evidence="1 2">FP101781</strain>
    </source>
</reference>
<dbReference type="Gene3D" id="3.80.10.10">
    <property type="entry name" value="Ribonuclease Inhibitor"/>
    <property type="match status" value="1"/>
</dbReference>
<proteinExistence type="predicted"/>
<dbReference type="OrthoDB" id="3543113at2759"/>
<protein>
    <recommendedName>
        <fullName evidence="3">F-box domain-containing protein</fullName>
    </recommendedName>
</protein>
<dbReference type="InterPro" id="IPR032675">
    <property type="entry name" value="LRR_dom_sf"/>
</dbReference>
<dbReference type="Proteomes" id="UP000298030">
    <property type="component" value="Unassembled WGS sequence"/>
</dbReference>
<name>A0A4Y7TEV9_COPMI</name>
<dbReference type="EMBL" id="QPFP01000015">
    <property type="protein sequence ID" value="TEB32541.1"/>
    <property type="molecule type" value="Genomic_DNA"/>
</dbReference>
<dbReference type="AlphaFoldDB" id="A0A4Y7TEV9"/>
<evidence type="ECO:0000313" key="2">
    <source>
        <dbReference type="Proteomes" id="UP000298030"/>
    </source>
</evidence>
<gene>
    <name evidence="1" type="ORF">FA13DRAFT_1773830</name>
</gene>
<accession>A0A4Y7TEV9</accession>
<evidence type="ECO:0008006" key="3">
    <source>
        <dbReference type="Google" id="ProtNLM"/>
    </source>
</evidence>
<keyword evidence="2" id="KW-1185">Reference proteome</keyword>
<organism evidence="1 2">
    <name type="scientific">Coprinellus micaceus</name>
    <name type="common">Glistening ink-cap mushroom</name>
    <name type="synonym">Coprinus micaceus</name>
    <dbReference type="NCBI Taxonomy" id="71717"/>
    <lineage>
        <taxon>Eukaryota</taxon>
        <taxon>Fungi</taxon>
        <taxon>Dikarya</taxon>
        <taxon>Basidiomycota</taxon>
        <taxon>Agaricomycotina</taxon>
        <taxon>Agaricomycetes</taxon>
        <taxon>Agaricomycetidae</taxon>
        <taxon>Agaricales</taxon>
        <taxon>Agaricineae</taxon>
        <taxon>Psathyrellaceae</taxon>
        <taxon>Coprinellus</taxon>
    </lineage>
</organism>
<dbReference type="SUPFAM" id="SSF52047">
    <property type="entry name" value="RNI-like"/>
    <property type="match status" value="1"/>
</dbReference>
<comment type="caution">
    <text evidence="1">The sequence shown here is derived from an EMBL/GenBank/DDBJ whole genome shotgun (WGS) entry which is preliminary data.</text>
</comment>
<sequence>MHRCLKVSEILNRVADGLQRAEAYRFALACKTFLEPGLDEVWREIRSFDPLIACLPTDLWSEEASSTQRRLVVVLELCRDLTCEDLRRYLTYYAPRIRTISFGWSGKRIPSVEGFRALELVTDFQPGALSPRLKEFQWFNAVLAYHYFEKAHSKFLASSMFLFLGGSVEILKVTTAHGVADSILHKASINLSIRRLATNLKQLTVFGEKDIRHCFDSLSWPSLRAVLMTDAPISSIPRLATLPCLERLEINGFDDDLPPPQPPTSHGFSTLRTLSIFSDSPLDLEHILRYLPPSNVIEEVISDDWDLDFSRHELQDALVVLRKHCNPVTLTYLSLSTDLARHREPIEPEEPDEIDLSPLYPFEKLQYLSLNFSRKAFICPDIVTKISTMWPRLQTLVLCPTYCSSHIPLINHEDIVRLADSLPSLRELGLQFDATRIPDAQQHKPRQASKLRTLYVGVSPISSPSRAVVFLERNFPFLEKLDTTYGNESEVGTLYIERWKVVSEQWALES</sequence>
<evidence type="ECO:0000313" key="1">
    <source>
        <dbReference type="EMBL" id="TEB32541.1"/>
    </source>
</evidence>
<dbReference type="STRING" id="71717.A0A4Y7TEV9"/>